<protein>
    <submittedName>
        <fullName evidence="1">Uncharacterized protein</fullName>
    </submittedName>
</protein>
<comment type="caution">
    <text evidence="1">The sequence shown here is derived from an EMBL/GenBank/DDBJ whole genome shotgun (WGS) entry which is preliminary data.</text>
</comment>
<sequence length="109" mass="12317">MNRTSRIAWLTVLMFLLAGCTYQRQAELPPPGLPEQIYVSPQLNDYRQSRVGVFTFSELSYAPGMGRAAAESIYRELLRKRVFTNVTDEAAFSNTYAVSIIDLARSKGY</sequence>
<proteinExistence type="predicted"/>
<feature type="non-terminal residue" evidence="1">
    <location>
        <position position="109"/>
    </location>
</feature>
<accession>X0V5D7</accession>
<dbReference type="EMBL" id="BARS01021794">
    <property type="protein sequence ID" value="GAG07703.1"/>
    <property type="molecule type" value="Genomic_DNA"/>
</dbReference>
<evidence type="ECO:0000313" key="1">
    <source>
        <dbReference type="EMBL" id="GAG07703.1"/>
    </source>
</evidence>
<reference evidence="1" key="1">
    <citation type="journal article" date="2014" name="Front. Microbiol.">
        <title>High frequency of phylogenetically diverse reductive dehalogenase-homologous genes in deep subseafloor sedimentary metagenomes.</title>
        <authorList>
            <person name="Kawai M."/>
            <person name="Futagami T."/>
            <person name="Toyoda A."/>
            <person name="Takaki Y."/>
            <person name="Nishi S."/>
            <person name="Hori S."/>
            <person name="Arai W."/>
            <person name="Tsubouchi T."/>
            <person name="Morono Y."/>
            <person name="Uchiyama I."/>
            <person name="Ito T."/>
            <person name="Fujiyama A."/>
            <person name="Inagaki F."/>
            <person name="Takami H."/>
        </authorList>
    </citation>
    <scope>NUCLEOTIDE SEQUENCE</scope>
    <source>
        <strain evidence="1">Expedition CK06-06</strain>
    </source>
</reference>
<organism evidence="1">
    <name type="scientific">marine sediment metagenome</name>
    <dbReference type="NCBI Taxonomy" id="412755"/>
    <lineage>
        <taxon>unclassified sequences</taxon>
        <taxon>metagenomes</taxon>
        <taxon>ecological metagenomes</taxon>
    </lineage>
</organism>
<name>X0V5D7_9ZZZZ</name>
<gene>
    <name evidence="1" type="ORF">S01H1_34942</name>
</gene>
<dbReference type="PROSITE" id="PS51257">
    <property type="entry name" value="PROKAR_LIPOPROTEIN"/>
    <property type="match status" value="1"/>
</dbReference>
<dbReference type="AlphaFoldDB" id="X0V5D7"/>